<feature type="region of interest" description="Disordered" evidence="1">
    <location>
        <begin position="210"/>
        <end position="253"/>
    </location>
</feature>
<proteinExistence type="predicted"/>
<feature type="region of interest" description="Disordered" evidence="1">
    <location>
        <begin position="161"/>
        <end position="189"/>
    </location>
</feature>
<evidence type="ECO:0000256" key="2">
    <source>
        <dbReference type="SAM" id="Phobius"/>
    </source>
</evidence>
<dbReference type="EMBL" id="BQKI01000075">
    <property type="protein sequence ID" value="GJN21341.1"/>
    <property type="molecule type" value="Genomic_DNA"/>
</dbReference>
<dbReference type="AlphaFoldDB" id="A0AAV5EFL7"/>
<dbReference type="InterPro" id="IPR045883">
    <property type="entry name" value="At4g13530-like"/>
</dbReference>
<feature type="compositionally biased region" description="Polar residues" evidence="1">
    <location>
        <begin position="168"/>
        <end position="189"/>
    </location>
</feature>
<protein>
    <submittedName>
        <fullName evidence="3">Uncharacterized protein</fullName>
    </submittedName>
</protein>
<sequence>MEDAASEIGDWEVLSSASSCGGDDSDDVVVVSGGGGDVLPDHFTLDLASPDVGFSGEGSWSEPEVACFKEYQREGLEFLDEFNSISQESLDLVAGISSLQLQEGGADENRESSVLEAAAACGANCSAEGRQAEATGLEIEQENNIARSCGKLDLALPPAHHEAGEPLNSDTTTAIHGSPQSEVAENSSVQLEDHIGVDACIETSRIEDTVSSDGIHGGEADENQGNNAYAGSGCNETDGETKDGALPLVQSPDTGEDGKQVVVWWRLPFKLLHYCAWNVKPVWSFSIAAALLGLVMLGRKMYRMKHKARGMPQIKIAFDDKVSYLLLVFSSSLSALDL</sequence>
<keyword evidence="2" id="KW-0472">Membrane</keyword>
<evidence type="ECO:0000313" key="4">
    <source>
        <dbReference type="Proteomes" id="UP001054889"/>
    </source>
</evidence>
<keyword evidence="2" id="KW-1133">Transmembrane helix</keyword>
<accession>A0AAV5EFL7</accession>
<keyword evidence="4" id="KW-1185">Reference proteome</keyword>
<dbReference type="Proteomes" id="UP001054889">
    <property type="component" value="Unassembled WGS sequence"/>
</dbReference>
<name>A0AAV5EFL7_ELECO</name>
<reference evidence="3" key="1">
    <citation type="journal article" date="2018" name="DNA Res.">
        <title>Multiple hybrid de novo genome assembly of finger millet, an orphan allotetraploid crop.</title>
        <authorList>
            <person name="Hatakeyama M."/>
            <person name="Aluri S."/>
            <person name="Balachadran M.T."/>
            <person name="Sivarajan S.R."/>
            <person name="Patrignani A."/>
            <person name="Gruter S."/>
            <person name="Poveda L."/>
            <person name="Shimizu-Inatsugi R."/>
            <person name="Baeten J."/>
            <person name="Francoijs K.J."/>
            <person name="Nataraja K.N."/>
            <person name="Reddy Y.A.N."/>
            <person name="Phadnis S."/>
            <person name="Ravikumar R.L."/>
            <person name="Schlapbach R."/>
            <person name="Sreeman S.M."/>
            <person name="Shimizu K.K."/>
        </authorList>
    </citation>
    <scope>NUCLEOTIDE SEQUENCE</scope>
</reference>
<evidence type="ECO:0000313" key="3">
    <source>
        <dbReference type="EMBL" id="GJN21341.1"/>
    </source>
</evidence>
<reference evidence="3" key="2">
    <citation type="submission" date="2021-12" db="EMBL/GenBank/DDBJ databases">
        <title>Resequencing data analysis of finger millet.</title>
        <authorList>
            <person name="Hatakeyama M."/>
            <person name="Aluri S."/>
            <person name="Balachadran M.T."/>
            <person name="Sivarajan S.R."/>
            <person name="Poveda L."/>
            <person name="Shimizu-Inatsugi R."/>
            <person name="Schlapbach R."/>
            <person name="Sreeman S.M."/>
            <person name="Shimizu K.K."/>
        </authorList>
    </citation>
    <scope>NUCLEOTIDE SEQUENCE</scope>
</reference>
<keyword evidence="2" id="KW-0812">Transmembrane</keyword>
<organism evidence="3 4">
    <name type="scientific">Eleusine coracana subsp. coracana</name>
    <dbReference type="NCBI Taxonomy" id="191504"/>
    <lineage>
        <taxon>Eukaryota</taxon>
        <taxon>Viridiplantae</taxon>
        <taxon>Streptophyta</taxon>
        <taxon>Embryophyta</taxon>
        <taxon>Tracheophyta</taxon>
        <taxon>Spermatophyta</taxon>
        <taxon>Magnoliopsida</taxon>
        <taxon>Liliopsida</taxon>
        <taxon>Poales</taxon>
        <taxon>Poaceae</taxon>
        <taxon>PACMAD clade</taxon>
        <taxon>Chloridoideae</taxon>
        <taxon>Cynodonteae</taxon>
        <taxon>Eleusininae</taxon>
        <taxon>Eleusine</taxon>
    </lineage>
</organism>
<feature type="transmembrane region" description="Helical" evidence="2">
    <location>
        <begin position="282"/>
        <end position="302"/>
    </location>
</feature>
<gene>
    <name evidence="3" type="primary">gb08810</name>
    <name evidence="3" type="ORF">PR202_gb08810</name>
</gene>
<dbReference type="PANTHER" id="PTHR33646">
    <property type="entry name" value="GB|AAF00631.1"/>
    <property type="match status" value="1"/>
</dbReference>
<evidence type="ECO:0000256" key="1">
    <source>
        <dbReference type="SAM" id="MobiDB-lite"/>
    </source>
</evidence>
<comment type="caution">
    <text evidence="3">The sequence shown here is derived from an EMBL/GenBank/DDBJ whole genome shotgun (WGS) entry which is preliminary data.</text>
</comment>
<dbReference type="PANTHER" id="PTHR33646:SF22">
    <property type="entry name" value="OS02G0558500 PROTEIN"/>
    <property type="match status" value="1"/>
</dbReference>